<proteinExistence type="predicted"/>
<evidence type="ECO:0000313" key="2">
    <source>
        <dbReference type="Ensembl" id="ENSCSEP00000001969.1"/>
    </source>
</evidence>
<dbReference type="InterPro" id="IPR029063">
    <property type="entry name" value="SAM-dependent_MTases_sf"/>
</dbReference>
<dbReference type="SUPFAM" id="SSF53335">
    <property type="entry name" value="S-adenosyl-L-methionine-dependent methyltransferases"/>
    <property type="match status" value="1"/>
</dbReference>
<sequence length="240" mass="27040">MSTMSNCIRTENQARAAFQSASKRPDPKDRVEYYNSWAETYDKDHTLVSYSAPELAVNFLFEHYKGNPEEALVLDVACGTGLVAKRMNQLGFRHFVGVDGSKGMLDKANDTGLYQHLEHTLLGSEPLPAEPGKFDVVMIVGALRPGLVPISVIEELYKAAKPGAYICMSRVNPIPEDADEYKDKMEALLKLMEDQHLWSHVATQATDKYMKDLYHNCDKEVDEDHYLTGTLYLFKKHCSA</sequence>
<dbReference type="RefSeq" id="XP_008321211.1">
    <property type="nucleotide sequence ID" value="XM_008322989.3"/>
</dbReference>
<protein>
    <submittedName>
        <fullName evidence="2">Methyltransferase like 27</fullName>
    </submittedName>
</protein>
<dbReference type="Gene3D" id="3.40.50.150">
    <property type="entry name" value="Vaccinia Virus protein VP39"/>
    <property type="match status" value="1"/>
</dbReference>
<dbReference type="Pfam" id="PF13649">
    <property type="entry name" value="Methyltransf_25"/>
    <property type="match status" value="1"/>
</dbReference>
<dbReference type="CDD" id="cd02440">
    <property type="entry name" value="AdoMet_MTases"/>
    <property type="match status" value="1"/>
</dbReference>
<dbReference type="PANTHER" id="PTHR43591">
    <property type="entry name" value="METHYLTRANSFERASE"/>
    <property type="match status" value="1"/>
</dbReference>
<dbReference type="OrthoDB" id="3647at2759"/>
<feature type="domain" description="Methyltransferase" evidence="1">
    <location>
        <begin position="73"/>
        <end position="163"/>
    </location>
</feature>
<dbReference type="OMA" id="FCPGHFP"/>
<dbReference type="InParanoid" id="A0A3P8UJE3"/>
<evidence type="ECO:0000313" key="3">
    <source>
        <dbReference type="Proteomes" id="UP000265120"/>
    </source>
</evidence>
<dbReference type="GeneTree" id="ENSGT00530000063975"/>
<dbReference type="KEGG" id="csem:103388111"/>
<dbReference type="Ensembl" id="ENSCSET00000002004.1">
    <property type="protein sequence ID" value="ENSCSEP00000001969.1"/>
    <property type="gene ID" value="ENSCSEG00000001335.1"/>
</dbReference>
<dbReference type="STRING" id="244447.ENSCSEP00000001969"/>
<dbReference type="Proteomes" id="UP000265120">
    <property type="component" value="Chromosome 13"/>
</dbReference>
<reference evidence="2" key="3">
    <citation type="submission" date="2025-09" db="UniProtKB">
        <authorList>
            <consortium name="Ensembl"/>
        </authorList>
    </citation>
    <scope>IDENTIFICATION</scope>
</reference>
<accession>A0A3P8UJE3</accession>
<organism evidence="2 3">
    <name type="scientific">Cynoglossus semilaevis</name>
    <name type="common">Tongue sole</name>
    <dbReference type="NCBI Taxonomy" id="244447"/>
    <lineage>
        <taxon>Eukaryota</taxon>
        <taxon>Metazoa</taxon>
        <taxon>Chordata</taxon>
        <taxon>Craniata</taxon>
        <taxon>Vertebrata</taxon>
        <taxon>Euteleostomi</taxon>
        <taxon>Actinopterygii</taxon>
        <taxon>Neopterygii</taxon>
        <taxon>Teleostei</taxon>
        <taxon>Neoteleostei</taxon>
        <taxon>Acanthomorphata</taxon>
        <taxon>Carangaria</taxon>
        <taxon>Pleuronectiformes</taxon>
        <taxon>Pleuronectoidei</taxon>
        <taxon>Cynoglossidae</taxon>
        <taxon>Cynoglossinae</taxon>
        <taxon>Cynoglossus</taxon>
    </lineage>
</organism>
<reference evidence="2 3" key="1">
    <citation type="journal article" date="2014" name="Nat. Genet.">
        <title>Whole-genome sequence of a flatfish provides insights into ZW sex chromosome evolution and adaptation to a benthic lifestyle.</title>
        <authorList>
            <person name="Chen S."/>
            <person name="Zhang G."/>
            <person name="Shao C."/>
            <person name="Huang Q."/>
            <person name="Liu G."/>
            <person name="Zhang P."/>
            <person name="Song W."/>
            <person name="An N."/>
            <person name="Chalopin D."/>
            <person name="Volff J.N."/>
            <person name="Hong Y."/>
            <person name="Li Q."/>
            <person name="Sha Z."/>
            <person name="Zhou H."/>
            <person name="Xie M."/>
            <person name="Yu Q."/>
            <person name="Liu Y."/>
            <person name="Xiang H."/>
            <person name="Wang N."/>
            <person name="Wu K."/>
            <person name="Yang C."/>
            <person name="Zhou Q."/>
            <person name="Liao X."/>
            <person name="Yang L."/>
            <person name="Hu Q."/>
            <person name="Zhang J."/>
            <person name="Meng L."/>
            <person name="Jin L."/>
            <person name="Tian Y."/>
            <person name="Lian J."/>
            <person name="Yang J."/>
            <person name="Miao G."/>
            <person name="Liu S."/>
            <person name="Liang Z."/>
            <person name="Yan F."/>
            <person name="Li Y."/>
            <person name="Sun B."/>
            <person name="Zhang H."/>
            <person name="Zhang J."/>
            <person name="Zhu Y."/>
            <person name="Du M."/>
            <person name="Zhao Y."/>
            <person name="Schartl M."/>
            <person name="Tang Q."/>
            <person name="Wang J."/>
        </authorList>
    </citation>
    <scope>NUCLEOTIDE SEQUENCE</scope>
</reference>
<dbReference type="GeneID" id="103388111"/>
<dbReference type="PANTHER" id="PTHR43591:SF101">
    <property type="entry name" value="METHYLTRANSFERASE-LIKE PROTEIN 27"/>
    <property type="match status" value="1"/>
</dbReference>
<keyword evidence="3" id="KW-1185">Reference proteome</keyword>
<dbReference type="AlphaFoldDB" id="A0A3P8UJE3"/>
<name>A0A3P8UJE3_CYNSE</name>
<evidence type="ECO:0000259" key="1">
    <source>
        <dbReference type="Pfam" id="PF13649"/>
    </source>
</evidence>
<reference evidence="2" key="2">
    <citation type="submission" date="2025-08" db="UniProtKB">
        <authorList>
            <consortium name="Ensembl"/>
        </authorList>
    </citation>
    <scope>IDENTIFICATION</scope>
</reference>
<dbReference type="InterPro" id="IPR041698">
    <property type="entry name" value="Methyltransf_25"/>
</dbReference>